<feature type="region of interest" description="Disordered" evidence="1">
    <location>
        <begin position="1"/>
        <end position="22"/>
    </location>
</feature>
<name>A0A8X6PU63_NEPPI</name>
<evidence type="ECO:0000256" key="1">
    <source>
        <dbReference type="SAM" id="MobiDB-lite"/>
    </source>
</evidence>
<proteinExistence type="predicted"/>
<evidence type="ECO:0000313" key="2">
    <source>
        <dbReference type="EMBL" id="GFT89807.1"/>
    </source>
</evidence>
<accession>A0A8X6PU63</accession>
<dbReference type="AlphaFoldDB" id="A0A8X6PU63"/>
<comment type="caution">
    <text evidence="2">The sequence shown here is derived from an EMBL/GenBank/DDBJ whole genome shotgun (WGS) entry which is preliminary data.</text>
</comment>
<evidence type="ECO:0000313" key="3">
    <source>
        <dbReference type="Proteomes" id="UP000887013"/>
    </source>
</evidence>
<keyword evidence="3" id="KW-1185">Reference proteome</keyword>
<dbReference type="Proteomes" id="UP000887013">
    <property type="component" value="Unassembled WGS sequence"/>
</dbReference>
<sequence length="74" mass="7905">MTANNLRDAYQSTKKEKKSTTIIASSPPAATKGEADLDLLMDGITFSVSVRTYSILMTSAGFVKGVLKTFLDAS</sequence>
<gene>
    <name evidence="2" type="ORF">NPIL_466871</name>
</gene>
<dbReference type="EMBL" id="BMAW01024865">
    <property type="protein sequence ID" value="GFT89807.1"/>
    <property type="molecule type" value="Genomic_DNA"/>
</dbReference>
<reference evidence="2" key="1">
    <citation type="submission" date="2020-08" db="EMBL/GenBank/DDBJ databases">
        <title>Multicomponent nature underlies the extraordinary mechanical properties of spider dragline silk.</title>
        <authorList>
            <person name="Kono N."/>
            <person name="Nakamura H."/>
            <person name="Mori M."/>
            <person name="Yoshida Y."/>
            <person name="Ohtoshi R."/>
            <person name="Malay A.D."/>
            <person name="Moran D.A.P."/>
            <person name="Tomita M."/>
            <person name="Numata K."/>
            <person name="Arakawa K."/>
        </authorList>
    </citation>
    <scope>NUCLEOTIDE SEQUENCE</scope>
</reference>
<protein>
    <submittedName>
        <fullName evidence="2">Uncharacterized protein</fullName>
    </submittedName>
</protein>
<organism evidence="2 3">
    <name type="scientific">Nephila pilipes</name>
    <name type="common">Giant wood spider</name>
    <name type="synonym">Nephila maculata</name>
    <dbReference type="NCBI Taxonomy" id="299642"/>
    <lineage>
        <taxon>Eukaryota</taxon>
        <taxon>Metazoa</taxon>
        <taxon>Ecdysozoa</taxon>
        <taxon>Arthropoda</taxon>
        <taxon>Chelicerata</taxon>
        <taxon>Arachnida</taxon>
        <taxon>Araneae</taxon>
        <taxon>Araneomorphae</taxon>
        <taxon>Entelegynae</taxon>
        <taxon>Araneoidea</taxon>
        <taxon>Nephilidae</taxon>
        <taxon>Nephila</taxon>
    </lineage>
</organism>